<dbReference type="PANTHER" id="PTHR10916:SF0">
    <property type="entry name" value="LARGE RIBOSOMAL SUBUNIT PROTEIN UL29C"/>
    <property type="match status" value="1"/>
</dbReference>
<dbReference type="CDD" id="cd00427">
    <property type="entry name" value="Ribosomal_L29_HIP"/>
    <property type="match status" value="1"/>
</dbReference>
<reference evidence="6 7" key="1">
    <citation type="submission" date="2016-11" db="EMBL/GenBank/DDBJ databases">
        <title>Complete genome sequence of thermophilic cyanobacteria strain Synechococcus sp. PCC6715.</title>
        <authorList>
            <person name="Tang J."/>
            <person name="Daroch M."/>
            <person name="Liang Y."/>
            <person name="Jiang D."/>
            <person name="Shah M."/>
        </authorList>
    </citation>
    <scope>NUCLEOTIDE SEQUENCE [LARGE SCALE GENOMIC DNA]</scope>
    <source>
        <strain evidence="6 7">PCC 6715</strain>
    </source>
</reference>
<dbReference type="RefSeq" id="WP_099797594.1">
    <property type="nucleotide sequence ID" value="NZ_CP018092.1"/>
</dbReference>
<keyword evidence="2 5" id="KW-0689">Ribosomal protein</keyword>
<evidence type="ECO:0000256" key="2">
    <source>
        <dbReference type="ARBA" id="ARBA00022980"/>
    </source>
</evidence>
<organism evidence="6 7">
    <name type="scientific">Parathermosynechococcus lividus PCC 6715</name>
    <dbReference type="NCBI Taxonomy" id="1917166"/>
    <lineage>
        <taxon>Bacteria</taxon>
        <taxon>Bacillati</taxon>
        <taxon>Cyanobacteriota</taxon>
        <taxon>Cyanophyceae</taxon>
        <taxon>Acaryochloridales</taxon>
        <taxon>Thermosynechococcaceae</taxon>
        <taxon>Parathermosynechococcus</taxon>
    </lineage>
</organism>
<dbReference type="GO" id="GO:0022625">
    <property type="term" value="C:cytosolic large ribosomal subunit"/>
    <property type="evidence" value="ECO:0007669"/>
    <property type="project" value="TreeGrafter"/>
</dbReference>
<dbReference type="InterPro" id="IPR050063">
    <property type="entry name" value="Ribosomal_protein_uL29"/>
</dbReference>
<protein>
    <recommendedName>
        <fullName evidence="4 5">Large ribosomal subunit protein uL29</fullName>
    </recommendedName>
</protein>
<comment type="similarity">
    <text evidence="1 5">Belongs to the universal ribosomal protein uL29 family.</text>
</comment>
<dbReference type="HAMAP" id="MF_00374">
    <property type="entry name" value="Ribosomal_uL29"/>
    <property type="match status" value="1"/>
</dbReference>
<evidence type="ECO:0000313" key="6">
    <source>
        <dbReference type="EMBL" id="ATS17452.1"/>
    </source>
</evidence>
<evidence type="ECO:0000256" key="1">
    <source>
        <dbReference type="ARBA" id="ARBA00009254"/>
    </source>
</evidence>
<keyword evidence="3 5" id="KW-0687">Ribonucleoprotein</keyword>
<dbReference type="InterPro" id="IPR018254">
    <property type="entry name" value="Ribosomal_uL29_CS"/>
</dbReference>
<dbReference type="KEGG" id="slw:BRW62_00355"/>
<dbReference type="GO" id="GO:0006412">
    <property type="term" value="P:translation"/>
    <property type="evidence" value="ECO:0007669"/>
    <property type="project" value="UniProtKB-UniRule"/>
</dbReference>
<dbReference type="NCBIfam" id="TIGR00012">
    <property type="entry name" value="L29"/>
    <property type="match status" value="1"/>
</dbReference>
<keyword evidence="7" id="KW-1185">Reference proteome</keyword>
<dbReference type="PANTHER" id="PTHR10916">
    <property type="entry name" value="60S RIBOSOMAL PROTEIN L35/50S RIBOSOMAL PROTEIN L29"/>
    <property type="match status" value="1"/>
</dbReference>
<evidence type="ECO:0000256" key="3">
    <source>
        <dbReference type="ARBA" id="ARBA00023274"/>
    </source>
</evidence>
<gene>
    <name evidence="5" type="primary">rpmC</name>
    <name evidence="5" type="synonym">rpl29</name>
    <name evidence="6" type="ORF">BRW62_00355</name>
</gene>
<dbReference type="SUPFAM" id="SSF46561">
    <property type="entry name" value="Ribosomal protein L29 (L29p)"/>
    <property type="match status" value="1"/>
</dbReference>
<reference evidence="7" key="2">
    <citation type="journal article" date="2022" name="Front. Microbiol.">
        <title>Comparative Genomic Analysis Revealed Distinct Molecular Components and Organization of CO2-Concentrating Mechanism in Thermophilic Cyanobacteria.</title>
        <authorList>
            <person name="Tang J."/>
            <person name="Zhou H."/>
            <person name="Yao D."/>
            <person name="Riaz S."/>
            <person name="You D."/>
            <person name="Klepacz-Smolka A."/>
            <person name="Daroch M."/>
        </authorList>
    </citation>
    <scope>NUCLEOTIDE SEQUENCE [LARGE SCALE GENOMIC DNA]</scope>
    <source>
        <strain evidence="7">PCC 6715</strain>
    </source>
</reference>
<evidence type="ECO:0000313" key="7">
    <source>
        <dbReference type="Proteomes" id="UP000231057"/>
    </source>
</evidence>
<dbReference type="InterPro" id="IPR036049">
    <property type="entry name" value="Ribosomal_uL29_sf"/>
</dbReference>
<dbReference type="GO" id="GO:0003735">
    <property type="term" value="F:structural constituent of ribosome"/>
    <property type="evidence" value="ECO:0007669"/>
    <property type="project" value="InterPro"/>
</dbReference>
<evidence type="ECO:0000256" key="5">
    <source>
        <dbReference type="HAMAP-Rule" id="MF_00374"/>
    </source>
</evidence>
<dbReference type="Proteomes" id="UP000231057">
    <property type="component" value="Chromosome"/>
</dbReference>
<proteinExistence type="inferred from homology"/>
<dbReference type="AlphaFoldDB" id="A0A2D2PYX8"/>
<dbReference type="OrthoDB" id="9815192at2"/>
<accession>A0A2D2PYX8</accession>
<name>A0A2D2PYX8_PARLV</name>
<evidence type="ECO:0000256" key="4">
    <source>
        <dbReference type="ARBA" id="ARBA00035204"/>
    </source>
</evidence>
<dbReference type="Pfam" id="PF00831">
    <property type="entry name" value="Ribosomal_L29"/>
    <property type="match status" value="1"/>
</dbReference>
<dbReference type="PROSITE" id="PS00579">
    <property type="entry name" value="RIBOSOMAL_L29"/>
    <property type="match status" value="1"/>
</dbReference>
<dbReference type="EMBL" id="CP018092">
    <property type="protein sequence ID" value="ATS17452.1"/>
    <property type="molecule type" value="Genomic_DNA"/>
</dbReference>
<dbReference type="InterPro" id="IPR001854">
    <property type="entry name" value="Ribosomal_uL29"/>
</dbReference>
<sequence>MALTKMSDLRQLSDQEVGDRIVAIKKELFDLRFKKATRQEVKPHQFKHLRHELAQLLTLENERRRSGGHN</sequence>
<dbReference type="Gene3D" id="1.10.287.310">
    <property type="match status" value="1"/>
</dbReference>